<accession>A0ABP6SKZ1</accession>
<proteinExistence type="predicted"/>
<name>A0ABP6SKZ1_9ACTN</name>
<evidence type="ECO:0000259" key="2">
    <source>
        <dbReference type="PROSITE" id="PS50112"/>
    </source>
</evidence>
<dbReference type="SMART" id="SM00091">
    <property type="entry name" value="PAS"/>
    <property type="match status" value="1"/>
</dbReference>
<dbReference type="InterPro" id="IPR000014">
    <property type="entry name" value="PAS"/>
</dbReference>
<evidence type="ECO:0000256" key="1">
    <source>
        <dbReference type="SAM" id="MobiDB-lite"/>
    </source>
</evidence>
<dbReference type="Pfam" id="PF00989">
    <property type="entry name" value="PAS"/>
    <property type="match status" value="1"/>
</dbReference>
<keyword evidence="4" id="KW-1185">Reference proteome</keyword>
<dbReference type="InterPro" id="IPR035965">
    <property type="entry name" value="PAS-like_dom_sf"/>
</dbReference>
<sequence>MATAESFRADSGRPPAGPSPPRGLLDLLSVAPVVLDTDGRIVLWSPQAEELFGYTAREALGEYAGRLLVHEQHLELVIKLFVEVTSTGQSWAGAFPVRHKDGSDSAVCCRSIHRTMSAWRSPPATSPPMPPARSAGTGSTSFP</sequence>
<dbReference type="InterPro" id="IPR013767">
    <property type="entry name" value="PAS_fold"/>
</dbReference>
<dbReference type="SUPFAM" id="SSF55785">
    <property type="entry name" value="PYP-like sensor domain (PAS domain)"/>
    <property type="match status" value="1"/>
</dbReference>
<feature type="region of interest" description="Disordered" evidence="1">
    <location>
        <begin position="118"/>
        <end position="143"/>
    </location>
</feature>
<dbReference type="PROSITE" id="PS50112">
    <property type="entry name" value="PAS"/>
    <property type="match status" value="1"/>
</dbReference>
<gene>
    <name evidence="3" type="ORF">GCM10020367_58370</name>
</gene>
<evidence type="ECO:0000313" key="3">
    <source>
        <dbReference type="EMBL" id="GAA3378524.1"/>
    </source>
</evidence>
<dbReference type="EMBL" id="BAAAYL010000001">
    <property type="protein sequence ID" value="GAA3378524.1"/>
    <property type="molecule type" value="Genomic_DNA"/>
</dbReference>
<feature type="region of interest" description="Disordered" evidence="1">
    <location>
        <begin position="1"/>
        <end position="22"/>
    </location>
</feature>
<dbReference type="CDD" id="cd00130">
    <property type="entry name" value="PAS"/>
    <property type="match status" value="1"/>
</dbReference>
<organism evidence="3 4">
    <name type="scientific">Streptomyces sannanensis</name>
    <dbReference type="NCBI Taxonomy" id="285536"/>
    <lineage>
        <taxon>Bacteria</taxon>
        <taxon>Bacillati</taxon>
        <taxon>Actinomycetota</taxon>
        <taxon>Actinomycetes</taxon>
        <taxon>Kitasatosporales</taxon>
        <taxon>Streptomycetaceae</taxon>
        <taxon>Streptomyces</taxon>
    </lineage>
</organism>
<protein>
    <recommendedName>
        <fullName evidence="2">PAS domain-containing protein</fullName>
    </recommendedName>
</protein>
<dbReference type="Proteomes" id="UP001499990">
    <property type="component" value="Unassembled WGS sequence"/>
</dbReference>
<comment type="caution">
    <text evidence="3">The sequence shown here is derived from an EMBL/GenBank/DDBJ whole genome shotgun (WGS) entry which is preliminary data.</text>
</comment>
<reference evidence="4" key="1">
    <citation type="journal article" date="2019" name="Int. J. Syst. Evol. Microbiol.">
        <title>The Global Catalogue of Microorganisms (GCM) 10K type strain sequencing project: providing services to taxonomists for standard genome sequencing and annotation.</title>
        <authorList>
            <consortium name="The Broad Institute Genomics Platform"/>
            <consortium name="The Broad Institute Genome Sequencing Center for Infectious Disease"/>
            <person name="Wu L."/>
            <person name="Ma J."/>
        </authorList>
    </citation>
    <scope>NUCLEOTIDE SEQUENCE [LARGE SCALE GENOMIC DNA]</scope>
    <source>
        <strain evidence="4">JCM 9651</strain>
    </source>
</reference>
<dbReference type="NCBIfam" id="TIGR00229">
    <property type="entry name" value="sensory_box"/>
    <property type="match status" value="1"/>
</dbReference>
<dbReference type="Gene3D" id="3.30.450.20">
    <property type="entry name" value="PAS domain"/>
    <property type="match status" value="1"/>
</dbReference>
<feature type="domain" description="PAS" evidence="2">
    <location>
        <begin position="24"/>
        <end position="88"/>
    </location>
</feature>
<evidence type="ECO:0000313" key="4">
    <source>
        <dbReference type="Proteomes" id="UP001499990"/>
    </source>
</evidence>